<accession>A0A6C0E3M6</accession>
<sequence length="482" mass="56557">MNTNSKTFFTRSLIESYVNFPLNGIQPIKTALGDYELLNYEQFMNWWNDYKKYSANLSINESLIKDSFTKIFTSRCQNLSQGYIIHTINSIFTKSTFDVLFAVYKKDSIIFESDIYDYQSRKSKNVGGFIVVEKGECKKAPNWSFSNYFNNKEINYNNVYSVFLICSSNDNTTCPTIKGQLLMGAYLFVIKSNKSFPQIAVLELLSGYTNIPGFISYSKLGFEKDLHLYGNNCFYSLTNLPMNNSLINKNITDIIQFVIKDVDIIISHESRKILNFYESNINNKENQEKLGILFNILYRIELEPNKILEDLIHVYDNDNNYVEMEQFFGENETENLTTVFYDKDNNYDAKFVEIADYEKCGRDDYRDCYISADAYPKIIEKIKQYYKSEINKMFLSNKTTSYDHYLGQIDCDPDDDVNQPPNKKCRSEYGGKRQKTNKKHKQYKKKKTRILKSKPKYKSKNKKTKTTKKITYVFMNNKRTNV</sequence>
<feature type="compositionally biased region" description="Basic residues" evidence="1">
    <location>
        <begin position="432"/>
        <end position="447"/>
    </location>
</feature>
<dbReference type="EMBL" id="MN739731">
    <property type="protein sequence ID" value="QHT23378.1"/>
    <property type="molecule type" value="Genomic_DNA"/>
</dbReference>
<name>A0A6C0E3M6_9ZZZZ</name>
<feature type="region of interest" description="Disordered" evidence="1">
    <location>
        <begin position="413"/>
        <end position="447"/>
    </location>
</feature>
<proteinExistence type="predicted"/>
<reference evidence="2" key="1">
    <citation type="journal article" date="2020" name="Nature">
        <title>Giant virus diversity and host interactions through global metagenomics.</title>
        <authorList>
            <person name="Schulz F."/>
            <person name="Roux S."/>
            <person name="Paez-Espino D."/>
            <person name="Jungbluth S."/>
            <person name="Walsh D.A."/>
            <person name="Denef V.J."/>
            <person name="McMahon K.D."/>
            <person name="Konstantinidis K.T."/>
            <person name="Eloe-Fadrosh E.A."/>
            <person name="Kyrpides N.C."/>
            <person name="Woyke T."/>
        </authorList>
    </citation>
    <scope>NUCLEOTIDE SEQUENCE</scope>
    <source>
        <strain evidence="2">GVMAG-M-3300023179-116</strain>
    </source>
</reference>
<dbReference type="AlphaFoldDB" id="A0A6C0E3M6"/>
<evidence type="ECO:0000256" key="1">
    <source>
        <dbReference type="SAM" id="MobiDB-lite"/>
    </source>
</evidence>
<protein>
    <submittedName>
        <fullName evidence="2">Uncharacterized protein</fullName>
    </submittedName>
</protein>
<evidence type="ECO:0000313" key="2">
    <source>
        <dbReference type="EMBL" id="QHT23378.1"/>
    </source>
</evidence>
<organism evidence="2">
    <name type="scientific">viral metagenome</name>
    <dbReference type="NCBI Taxonomy" id="1070528"/>
    <lineage>
        <taxon>unclassified sequences</taxon>
        <taxon>metagenomes</taxon>
        <taxon>organismal metagenomes</taxon>
    </lineage>
</organism>